<dbReference type="Pfam" id="PF01728">
    <property type="entry name" value="FtsJ"/>
    <property type="match status" value="1"/>
</dbReference>
<gene>
    <name evidence="2" type="ORF">FISHEDRAFT_36728</name>
</gene>
<sequence>LRAQVQHQRRQADSQAPHLQFAWFNSMKAVIGEIDEAFGRTIIPQSTQLRFLDVGCCPGGFSSYILSQYPSTLGTGLSLPVEWGGHEFLLEDNLRERYALIWGDVTQYQLGPQILWKSNLHPFPFNPEYEPGFHLVILDGHPLRSRDVNVHLRGDHLLISQLIIGMSTISQSGTVIMKLSKPERVITSQMLYMLDILCADIRTWKPTCMHAIQETFYVIARGFGDGSQAHRYASILLGLRNLWVELTGAKQGSHGRRLQPGDLDFIVDQTGILGYLNRLKELSQHLWEVQAQSLEGYHVAKANGF</sequence>
<dbReference type="AlphaFoldDB" id="A0A0D7AJ22"/>
<evidence type="ECO:0000259" key="1">
    <source>
        <dbReference type="Pfam" id="PF01728"/>
    </source>
</evidence>
<reference evidence="2 3" key="1">
    <citation type="journal article" date="2015" name="Fungal Genet. Biol.">
        <title>Evolution of novel wood decay mechanisms in Agaricales revealed by the genome sequences of Fistulina hepatica and Cylindrobasidium torrendii.</title>
        <authorList>
            <person name="Floudas D."/>
            <person name="Held B.W."/>
            <person name="Riley R."/>
            <person name="Nagy L.G."/>
            <person name="Koehler G."/>
            <person name="Ransdell A.S."/>
            <person name="Younus H."/>
            <person name="Chow J."/>
            <person name="Chiniquy J."/>
            <person name="Lipzen A."/>
            <person name="Tritt A."/>
            <person name="Sun H."/>
            <person name="Haridas S."/>
            <person name="LaButti K."/>
            <person name="Ohm R.A."/>
            <person name="Kues U."/>
            <person name="Blanchette R.A."/>
            <person name="Grigoriev I.V."/>
            <person name="Minto R.E."/>
            <person name="Hibbett D.S."/>
        </authorList>
    </citation>
    <scope>NUCLEOTIDE SEQUENCE [LARGE SCALE GENOMIC DNA]</scope>
    <source>
        <strain evidence="2 3">ATCC 64428</strain>
    </source>
</reference>
<feature type="non-terminal residue" evidence="2">
    <location>
        <position position="1"/>
    </location>
</feature>
<proteinExistence type="predicted"/>
<dbReference type="GO" id="GO:0032259">
    <property type="term" value="P:methylation"/>
    <property type="evidence" value="ECO:0007669"/>
    <property type="project" value="InterPro"/>
</dbReference>
<accession>A0A0D7AJ22</accession>
<organism evidence="2 3">
    <name type="scientific">Fistulina hepatica ATCC 64428</name>
    <dbReference type="NCBI Taxonomy" id="1128425"/>
    <lineage>
        <taxon>Eukaryota</taxon>
        <taxon>Fungi</taxon>
        <taxon>Dikarya</taxon>
        <taxon>Basidiomycota</taxon>
        <taxon>Agaricomycotina</taxon>
        <taxon>Agaricomycetes</taxon>
        <taxon>Agaricomycetidae</taxon>
        <taxon>Agaricales</taxon>
        <taxon>Fistulinaceae</taxon>
        <taxon>Fistulina</taxon>
    </lineage>
</organism>
<dbReference type="InterPro" id="IPR002877">
    <property type="entry name" value="RNA_MeTrfase_FtsJ_dom"/>
</dbReference>
<evidence type="ECO:0000313" key="2">
    <source>
        <dbReference type="EMBL" id="KIY51592.1"/>
    </source>
</evidence>
<evidence type="ECO:0000313" key="3">
    <source>
        <dbReference type="Proteomes" id="UP000054144"/>
    </source>
</evidence>
<keyword evidence="3" id="KW-1185">Reference proteome</keyword>
<dbReference type="EMBL" id="KN881649">
    <property type="protein sequence ID" value="KIY51592.1"/>
    <property type="molecule type" value="Genomic_DNA"/>
</dbReference>
<feature type="domain" description="Ribosomal RNA methyltransferase FtsJ" evidence="1">
    <location>
        <begin position="33"/>
        <end position="223"/>
    </location>
</feature>
<dbReference type="GO" id="GO:0008168">
    <property type="term" value="F:methyltransferase activity"/>
    <property type="evidence" value="ECO:0007669"/>
    <property type="project" value="InterPro"/>
</dbReference>
<dbReference type="Gene3D" id="3.40.50.12760">
    <property type="match status" value="1"/>
</dbReference>
<protein>
    <recommendedName>
        <fullName evidence="1">Ribosomal RNA methyltransferase FtsJ domain-containing protein</fullName>
    </recommendedName>
</protein>
<name>A0A0D7AJ22_9AGAR</name>
<dbReference type="Proteomes" id="UP000054144">
    <property type="component" value="Unassembled WGS sequence"/>
</dbReference>
<dbReference type="OrthoDB" id="417125at2759"/>